<gene>
    <name evidence="1" type="ORF">SDC9_111780</name>
</gene>
<organism evidence="1">
    <name type="scientific">bioreactor metagenome</name>
    <dbReference type="NCBI Taxonomy" id="1076179"/>
    <lineage>
        <taxon>unclassified sequences</taxon>
        <taxon>metagenomes</taxon>
        <taxon>ecological metagenomes</taxon>
    </lineage>
</organism>
<name>A0A645BHD7_9ZZZZ</name>
<accession>A0A645BHD7</accession>
<reference evidence="1" key="1">
    <citation type="submission" date="2019-08" db="EMBL/GenBank/DDBJ databases">
        <authorList>
            <person name="Kucharzyk K."/>
            <person name="Murdoch R.W."/>
            <person name="Higgins S."/>
            <person name="Loffler F."/>
        </authorList>
    </citation>
    <scope>NUCLEOTIDE SEQUENCE</scope>
</reference>
<protein>
    <submittedName>
        <fullName evidence="1">Uncharacterized protein</fullName>
    </submittedName>
</protein>
<dbReference type="EMBL" id="VSSQ01020208">
    <property type="protein sequence ID" value="MPM64889.1"/>
    <property type="molecule type" value="Genomic_DNA"/>
</dbReference>
<evidence type="ECO:0000313" key="1">
    <source>
        <dbReference type="EMBL" id="MPM64889.1"/>
    </source>
</evidence>
<sequence>MDLFFEKIGIDIRHSASVVLISYTAKRIVFTIGRFQFKTSHKVCQMRIVERMVVIGCGSEVVVYQFIVIRIVEAAFGQYYGWNGVRIFNILKQ</sequence>
<dbReference type="AlphaFoldDB" id="A0A645BHD7"/>
<proteinExistence type="predicted"/>
<comment type="caution">
    <text evidence="1">The sequence shown here is derived from an EMBL/GenBank/DDBJ whole genome shotgun (WGS) entry which is preliminary data.</text>
</comment>